<evidence type="ECO:0000313" key="2">
    <source>
        <dbReference type="Proteomes" id="UP001432322"/>
    </source>
</evidence>
<evidence type="ECO:0000313" key="1">
    <source>
        <dbReference type="EMBL" id="GMT09931.1"/>
    </source>
</evidence>
<keyword evidence="2" id="KW-1185">Reference proteome</keyword>
<feature type="non-terminal residue" evidence="1">
    <location>
        <position position="91"/>
    </location>
</feature>
<dbReference type="EMBL" id="BTSY01000001">
    <property type="protein sequence ID" value="GMT09931.1"/>
    <property type="molecule type" value="Genomic_DNA"/>
</dbReference>
<protein>
    <submittedName>
        <fullName evidence="1">Uncharacterized protein</fullName>
    </submittedName>
</protein>
<comment type="caution">
    <text evidence="1">The sequence shown here is derived from an EMBL/GenBank/DDBJ whole genome shotgun (WGS) entry which is preliminary data.</text>
</comment>
<feature type="non-terminal residue" evidence="1">
    <location>
        <position position="1"/>
    </location>
</feature>
<reference evidence="1" key="1">
    <citation type="submission" date="2023-10" db="EMBL/GenBank/DDBJ databases">
        <title>Genome assembly of Pristionchus species.</title>
        <authorList>
            <person name="Yoshida K."/>
            <person name="Sommer R.J."/>
        </authorList>
    </citation>
    <scope>NUCLEOTIDE SEQUENCE</scope>
    <source>
        <strain evidence="1">RS5133</strain>
    </source>
</reference>
<dbReference type="Proteomes" id="UP001432322">
    <property type="component" value="Unassembled WGS sequence"/>
</dbReference>
<proteinExistence type="predicted"/>
<name>A0AAV5US19_9BILA</name>
<sequence length="91" mass="10071">LIDDSTNSSIYRTLKDGESFRDAKRLLKAGEKLLPVYIYFDDATPASSLGFKSSSYMIAYFHLAIAGLPSYLSAPLRFKHPLAIAHSKDVS</sequence>
<accession>A0AAV5US19</accession>
<dbReference type="AlphaFoldDB" id="A0AAV5US19"/>
<gene>
    <name evidence="1" type="ORF">PFISCL1PPCAC_1228</name>
</gene>
<organism evidence="1 2">
    <name type="scientific">Pristionchus fissidentatus</name>
    <dbReference type="NCBI Taxonomy" id="1538716"/>
    <lineage>
        <taxon>Eukaryota</taxon>
        <taxon>Metazoa</taxon>
        <taxon>Ecdysozoa</taxon>
        <taxon>Nematoda</taxon>
        <taxon>Chromadorea</taxon>
        <taxon>Rhabditida</taxon>
        <taxon>Rhabditina</taxon>
        <taxon>Diplogasteromorpha</taxon>
        <taxon>Diplogasteroidea</taxon>
        <taxon>Neodiplogasteridae</taxon>
        <taxon>Pristionchus</taxon>
    </lineage>
</organism>